<name>A0A0B0PBP4_GOSAR</name>
<proteinExistence type="predicted"/>
<keyword evidence="2" id="KW-1185">Reference proteome</keyword>
<evidence type="ECO:0000313" key="2">
    <source>
        <dbReference type="Proteomes" id="UP000032142"/>
    </source>
</evidence>
<dbReference type="EMBL" id="KN416519">
    <property type="protein sequence ID" value="KHG20736.1"/>
    <property type="molecule type" value="Genomic_DNA"/>
</dbReference>
<sequence length="59" mass="6785">MPLSQTGSYSHTYIKVIYQCHRLARTSHIRILCHEVVQPDLDPNRKSGFGTMNLSKKNI</sequence>
<reference evidence="2" key="1">
    <citation type="submission" date="2014-09" db="EMBL/GenBank/DDBJ databases">
        <authorList>
            <person name="Mudge J."/>
            <person name="Ramaraj T."/>
            <person name="Lindquist I.E."/>
            <person name="Bharti A.K."/>
            <person name="Sundararajan A."/>
            <person name="Cameron C.T."/>
            <person name="Woodward J.E."/>
            <person name="May G.D."/>
            <person name="Brubaker C."/>
            <person name="Broadhvest J."/>
            <person name="Wilkins T.A."/>
        </authorList>
    </citation>
    <scope>NUCLEOTIDE SEQUENCE</scope>
    <source>
        <strain evidence="2">cv. AKA8401</strain>
    </source>
</reference>
<organism evidence="1 2">
    <name type="scientific">Gossypium arboreum</name>
    <name type="common">Tree cotton</name>
    <name type="synonym">Gossypium nanking</name>
    <dbReference type="NCBI Taxonomy" id="29729"/>
    <lineage>
        <taxon>Eukaryota</taxon>
        <taxon>Viridiplantae</taxon>
        <taxon>Streptophyta</taxon>
        <taxon>Embryophyta</taxon>
        <taxon>Tracheophyta</taxon>
        <taxon>Spermatophyta</taxon>
        <taxon>Magnoliopsida</taxon>
        <taxon>eudicotyledons</taxon>
        <taxon>Gunneridae</taxon>
        <taxon>Pentapetalae</taxon>
        <taxon>rosids</taxon>
        <taxon>malvids</taxon>
        <taxon>Malvales</taxon>
        <taxon>Malvaceae</taxon>
        <taxon>Malvoideae</taxon>
        <taxon>Gossypium</taxon>
    </lineage>
</organism>
<gene>
    <name evidence="1" type="ORF">F383_27168</name>
</gene>
<dbReference type="Proteomes" id="UP000032142">
    <property type="component" value="Unassembled WGS sequence"/>
</dbReference>
<dbReference type="AlphaFoldDB" id="A0A0B0PBP4"/>
<accession>A0A0B0PBP4</accession>
<protein>
    <submittedName>
        <fullName evidence="1">Uncharacterized protein</fullName>
    </submittedName>
</protein>
<evidence type="ECO:0000313" key="1">
    <source>
        <dbReference type="EMBL" id="KHG20736.1"/>
    </source>
</evidence>